<dbReference type="InterPro" id="IPR045290">
    <property type="entry name" value="MOC1-like"/>
</dbReference>
<name>A0A7J0H4R7_9ERIC</name>
<dbReference type="EMBL" id="BJWL01000026">
    <property type="protein sequence ID" value="GFZ18096.1"/>
    <property type="molecule type" value="Genomic_DNA"/>
</dbReference>
<dbReference type="GO" id="GO:0008821">
    <property type="term" value="F:crossover junction DNA endonuclease activity"/>
    <property type="evidence" value="ECO:0007669"/>
    <property type="project" value="InterPro"/>
</dbReference>
<accession>A0A7J0H4R7</accession>
<organism evidence="1 2">
    <name type="scientific">Actinidia rufa</name>
    <dbReference type="NCBI Taxonomy" id="165716"/>
    <lineage>
        <taxon>Eukaryota</taxon>
        <taxon>Viridiplantae</taxon>
        <taxon>Streptophyta</taxon>
        <taxon>Embryophyta</taxon>
        <taxon>Tracheophyta</taxon>
        <taxon>Spermatophyta</taxon>
        <taxon>Magnoliopsida</taxon>
        <taxon>eudicotyledons</taxon>
        <taxon>Gunneridae</taxon>
        <taxon>Pentapetalae</taxon>
        <taxon>asterids</taxon>
        <taxon>Ericales</taxon>
        <taxon>Actinidiaceae</taxon>
        <taxon>Actinidia</taxon>
    </lineage>
</organism>
<reference evidence="1 2" key="1">
    <citation type="submission" date="2019-07" db="EMBL/GenBank/DDBJ databases">
        <title>De Novo Assembly of kiwifruit Actinidia rufa.</title>
        <authorList>
            <person name="Sugita-Konishi S."/>
            <person name="Sato K."/>
            <person name="Mori E."/>
            <person name="Abe Y."/>
            <person name="Kisaki G."/>
            <person name="Hamano K."/>
            <person name="Suezawa K."/>
            <person name="Otani M."/>
            <person name="Fukuda T."/>
            <person name="Manabe T."/>
            <person name="Gomi K."/>
            <person name="Tabuchi M."/>
            <person name="Akimitsu K."/>
            <person name="Kataoka I."/>
        </authorList>
    </citation>
    <scope>NUCLEOTIDE SEQUENCE [LARGE SCALE GENOMIC DNA]</scope>
    <source>
        <strain evidence="2">cv. Fuchu</strain>
    </source>
</reference>
<evidence type="ECO:0000313" key="2">
    <source>
        <dbReference type="Proteomes" id="UP000585474"/>
    </source>
</evidence>
<dbReference type="AlphaFoldDB" id="A0A7J0H4R7"/>
<comment type="caution">
    <text evidence="1">The sequence shown here is derived from an EMBL/GenBank/DDBJ whole genome shotgun (WGS) entry which is preliminary data.</text>
</comment>
<dbReference type="OrthoDB" id="1910737at2759"/>
<proteinExistence type="predicted"/>
<dbReference type="CDD" id="cd22992">
    <property type="entry name" value="MOC1"/>
    <property type="match status" value="1"/>
</dbReference>
<dbReference type="PANTHER" id="PTHR36015:SF6">
    <property type="entry name" value="HOLLIDAY JUNCTION RESOLVASE MOC1, CHLOROPLASTIC-RELATED"/>
    <property type="match status" value="1"/>
</dbReference>
<gene>
    <name evidence="1" type="ORF">Acr_26g0013650</name>
</gene>
<evidence type="ECO:0008006" key="3">
    <source>
        <dbReference type="Google" id="ProtNLM"/>
    </source>
</evidence>
<sequence>MEALHIQAPPRPADLCLMNSLSYKFRATIVSSSAKFRCFCTVSSPNSTTEELILTPKSRRKSVSKTNGKARAKVSDTQLKENWLDSLSSPFAETLLRPNGEIADVGRSNSDSRWVIGVDPDVSGALALLKNDDFGCNAQVFDSPHLKVLVGRRIRRRLDAKSIVQLLKSFDAPVGTAAYLEQSTPYPQDGKQGWWGGGFGYGLWIGILVATGFSVIPVPSSVWKNEFKLSGIRSSKDDSREAASTLFPSLSSSLRRKKDHEFANCFYLACGFCAHPIKIVACVKFLMILNLTKLGAQGNPSLRELHSPKEPDFFNSLNSTEARASENPTLREVHSLPRSCKPLHYTHSHQSGRAEALLIAAYGKGLKMPTNSLDTLNELTAEIGKNGRMVDALA</sequence>
<protein>
    <recommendedName>
        <fullName evidence="3">Holliday junction resolvase MOC1, chloroplastic</fullName>
    </recommendedName>
</protein>
<keyword evidence="2" id="KW-1185">Reference proteome</keyword>
<evidence type="ECO:0000313" key="1">
    <source>
        <dbReference type="EMBL" id="GFZ18096.1"/>
    </source>
</evidence>
<dbReference type="PANTHER" id="PTHR36015">
    <property type="entry name" value="HOLLIDAY JUNCTION RESOLVASE MOC1, CHLOROPLASTIC-RELATED"/>
    <property type="match status" value="1"/>
</dbReference>
<dbReference type="Proteomes" id="UP000585474">
    <property type="component" value="Unassembled WGS sequence"/>
</dbReference>